<comment type="caution">
    <text evidence="3">The sequence shown here is derived from an EMBL/GenBank/DDBJ whole genome shotgun (WGS) entry which is preliminary data.</text>
</comment>
<sequence>MTTKRATTLLLLPLLFVQSIHASVSIYHTPQQSQLSVAAAASAAAASGTATAGPYVGLAAYNTTILNAPPPPAASTFPTQITLQLTDAPMLNVSIPQKSSFFGFSIEMSVVNQVLGKNASFLQVPFLNLMANLQQRTGRIDIRVGGNTQETATLVDSTPDGKILEKDLAGATNPTQTPPLVFTAELLYMLRNISEHINIRWHLGVPFNDTSNFRLAIAEQGQAILGDYLIGLQVGNEPDLYAQHGHRPSTYGPQDYFNDFGAMIQAMKADEAKLTTRPETLLIGPSVQVIWTPDEVWDTGFIDAYTENLAFLSVERYPSDNCAAAFNTGAPIHNPQDIIGEYLSHGAVVGPLTLYSDSTALAIQKGKPFLMFETNSASCGGFPGISDAFTGALWGVDWAMQLAATNFTGALFHVGGQSVSYNPFTPPPTNESTFHQWTVGPTYYSALVVSEAIGASNTSQVLDLQHSAAAVFAPNFTPLPDQLVAYGIWENGHLARVLYINYVTDTTNQSDVTVTMNLDQPNFQGNVQVKYLRAPTVAQKGNYTWAGQTFGGNFQSDGRPIGNEDIQTVACASATQCLIKVPAPAAALVFLSPTGGQDADQKGAPQTTFATTAVTIVRNTASIDPSVLATSNGRSGALQIGSTSPEATKNAAATLRVGLTMVMGGMLGGAAWLMMA</sequence>
<evidence type="ECO:0000313" key="3">
    <source>
        <dbReference type="EMBL" id="KAF4617909.1"/>
    </source>
</evidence>
<feature type="signal peptide" evidence="1">
    <location>
        <begin position="1"/>
        <end position="22"/>
    </location>
</feature>
<dbReference type="Gene3D" id="2.60.40.1180">
    <property type="entry name" value="Golgi alpha-mannosidase II"/>
    <property type="match status" value="1"/>
</dbReference>
<evidence type="ECO:0000313" key="4">
    <source>
        <dbReference type="Proteomes" id="UP000521872"/>
    </source>
</evidence>
<dbReference type="AlphaFoldDB" id="A0A8H4VRZ7"/>
<evidence type="ECO:0000259" key="2">
    <source>
        <dbReference type="Pfam" id="PF16862"/>
    </source>
</evidence>
<proteinExistence type="predicted"/>
<organism evidence="3 4">
    <name type="scientific">Agrocybe pediades</name>
    <dbReference type="NCBI Taxonomy" id="84607"/>
    <lineage>
        <taxon>Eukaryota</taxon>
        <taxon>Fungi</taxon>
        <taxon>Dikarya</taxon>
        <taxon>Basidiomycota</taxon>
        <taxon>Agaricomycotina</taxon>
        <taxon>Agaricomycetes</taxon>
        <taxon>Agaricomycetidae</taxon>
        <taxon>Agaricales</taxon>
        <taxon>Agaricineae</taxon>
        <taxon>Strophariaceae</taxon>
        <taxon>Agrocybe</taxon>
    </lineage>
</organism>
<dbReference type="SUPFAM" id="SSF51445">
    <property type="entry name" value="(Trans)glycosidases"/>
    <property type="match status" value="1"/>
</dbReference>
<dbReference type="InterPro" id="IPR013780">
    <property type="entry name" value="Glyco_hydro_b"/>
</dbReference>
<keyword evidence="4" id="KW-1185">Reference proteome</keyword>
<dbReference type="Proteomes" id="UP000521872">
    <property type="component" value="Unassembled WGS sequence"/>
</dbReference>
<feature type="chain" id="PRO_5034381339" description="Beta-glucuronidase C-terminal domain-containing protein" evidence="1">
    <location>
        <begin position="23"/>
        <end position="676"/>
    </location>
</feature>
<dbReference type="PANTHER" id="PTHR36183">
    <property type="entry name" value="BETA-GLUCURONIDASE"/>
    <property type="match status" value="1"/>
</dbReference>
<gene>
    <name evidence="3" type="ORF">D9613_005903</name>
</gene>
<dbReference type="Pfam" id="PF16862">
    <property type="entry name" value="Glyco_hydro_79C"/>
    <property type="match status" value="1"/>
</dbReference>
<reference evidence="3 4" key="1">
    <citation type="submission" date="2019-12" db="EMBL/GenBank/DDBJ databases">
        <authorList>
            <person name="Floudas D."/>
            <person name="Bentzer J."/>
            <person name="Ahren D."/>
            <person name="Johansson T."/>
            <person name="Persson P."/>
            <person name="Tunlid A."/>
        </authorList>
    </citation>
    <scope>NUCLEOTIDE SEQUENCE [LARGE SCALE GENOMIC DNA]</scope>
    <source>
        <strain evidence="3 4">CBS 102.39</strain>
    </source>
</reference>
<dbReference type="InterPro" id="IPR017853">
    <property type="entry name" value="GH"/>
</dbReference>
<dbReference type="InterPro" id="IPR052974">
    <property type="entry name" value="GH79_Enzymes"/>
</dbReference>
<dbReference type="InterPro" id="IPR031728">
    <property type="entry name" value="GlcAase_C"/>
</dbReference>
<dbReference type="Gene3D" id="3.20.20.80">
    <property type="entry name" value="Glycosidases"/>
    <property type="match status" value="1"/>
</dbReference>
<dbReference type="PANTHER" id="PTHR36183:SF2">
    <property type="entry name" value="BETA-GLUCURONIDASE C-TERMINAL DOMAIN-CONTAINING PROTEIN"/>
    <property type="match status" value="1"/>
</dbReference>
<name>A0A8H4VRZ7_9AGAR</name>
<evidence type="ECO:0000256" key="1">
    <source>
        <dbReference type="SAM" id="SignalP"/>
    </source>
</evidence>
<feature type="domain" description="Beta-glucuronidase C-terminal" evidence="2">
    <location>
        <begin position="485"/>
        <end position="588"/>
    </location>
</feature>
<protein>
    <recommendedName>
        <fullName evidence="2">Beta-glucuronidase C-terminal domain-containing protein</fullName>
    </recommendedName>
</protein>
<keyword evidence="1" id="KW-0732">Signal</keyword>
<dbReference type="EMBL" id="JAACJL010000030">
    <property type="protein sequence ID" value="KAF4617909.1"/>
    <property type="molecule type" value="Genomic_DNA"/>
</dbReference>
<accession>A0A8H4VRZ7</accession>